<feature type="non-terminal residue" evidence="1">
    <location>
        <position position="1"/>
    </location>
</feature>
<dbReference type="EMBL" id="JACVVK020000174">
    <property type="protein sequence ID" value="KAK7486742.1"/>
    <property type="molecule type" value="Genomic_DNA"/>
</dbReference>
<organism evidence="1 2">
    <name type="scientific">Batillaria attramentaria</name>
    <dbReference type="NCBI Taxonomy" id="370345"/>
    <lineage>
        <taxon>Eukaryota</taxon>
        <taxon>Metazoa</taxon>
        <taxon>Spiralia</taxon>
        <taxon>Lophotrochozoa</taxon>
        <taxon>Mollusca</taxon>
        <taxon>Gastropoda</taxon>
        <taxon>Caenogastropoda</taxon>
        <taxon>Sorbeoconcha</taxon>
        <taxon>Cerithioidea</taxon>
        <taxon>Batillariidae</taxon>
        <taxon>Batillaria</taxon>
    </lineage>
</organism>
<evidence type="ECO:0000313" key="1">
    <source>
        <dbReference type="EMBL" id="KAK7486742.1"/>
    </source>
</evidence>
<protein>
    <submittedName>
        <fullName evidence="1">Uncharacterized protein</fullName>
    </submittedName>
</protein>
<evidence type="ECO:0000313" key="2">
    <source>
        <dbReference type="Proteomes" id="UP001519460"/>
    </source>
</evidence>
<accession>A0ABD0KIH0</accession>
<dbReference type="AlphaFoldDB" id="A0ABD0KIH0"/>
<reference evidence="1 2" key="1">
    <citation type="journal article" date="2023" name="Sci. Data">
        <title>Genome assembly of the Korean intertidal mud-creeper Batillaria attramentaria.</title>
        <authorList>
            <person name="Patra A.K."/>
            <person name="Ho P.T."/>
            <person name="Jun S."/>
            <person name="Lee S.J."/>
            <person name="Kim Y."/>
            <person name="Won Y.J."/>
        </authorList>
    </citation>
    <scope>NUCLEOTIDE SEQUENCE [LARGE SCALE GENOMIC DNA]</scope>
    <source>
        <strain evidence="1">Wonlab-2016</strain>
    </source>
</reference>
<name>A0ABD0KIH0_9CAEN</name>
<dbReference type="Proteomes" id="UP001519460">
    <property type="component" value="Unassembled WGS sequence"/>
</dbReference>
<feature type="non-terminal residue" evidence="1">
    <location>
        <position position="330"/>
    </location>
</feature>
<keyword evidence="2" id="KW-1185">Reference proteome</keyword>
<gene>
    <name evidence="1" type="ORF">BaRGS_00022026</name>
</gene>
<comment type="caution">
    <text evidence="1">The sequence shown here is derived from an EMBL/GenBank/DDBJ whole genome shotgun (WGS) entry which is preliminary data.</text>
</comment>
<sequence length="330" mass="35467">AVREAVSDCTLVIADQLPQGLIGRPGPEDPELFTIQGDAAAYCAIVRLSDPTGGITRAVHSCILCYRHALRCGRGVSPVLCAAAYCAIVMLYDAAEGHHPYCAQLHTVLSSCSAIRQGVSPVLCTAVYCAIVMLWDPTGGITRTVRSCILCYRHALRSDRGYHPCCAQLHTVLLSCSTTRQRGITRTVHSCILCYRHALRCGRGASLVLCAAAYCAIVMLYDAAGDITRTERNLDPSVIDLLDNSSVVVNGVDTVEGFTNSPIVPTPPLNRPRETKPEMSATSAVCQELLSAWSWLWVINVYGLTGSVTSTGRSLSVKRDLEAGTGLRLL</sequence>
<proteinExistence type="predicted"/>